<feature type="chain" id="PRO_5044801878" evidence="1">
    <location>
        <begin position="22"/>
        <end position="79"/>
    </location>
</feature>
<evidence type="ECO:0000313" key="3">
    <source>
        <dbReference type="Proteomes" id="UP001516400"/>
    </source>
</evidence>
<accession>A0ABD2MJW6</accession>
<proteinExistence type="predicted"/>
<feature type="signal peptide" evidence="1">
    <location>
        <begin position="1"/>
        <end position="21"/>
    </location>
</feature>
<keyword evidence="3" id="KW-1185">Reference proteome</keyword>
<keyword evidence="1" id="KW-0732">Signal</keyword>
<name>A0ABD2MJW6_9CUCU</name>
<protein>
    <submittedName>
        <fullName evidence="2">Uncharacterized protein</fullName>
    </submittedName>
</protein>
<dbReference type="EMBL" id="JABFTP020000001">
    <property type="protein sequence ID" value="KAL3266615.1"/>
    <property type="molecule type" value="Genomic_DNA"/>
</dbReference>
<evidence type="ECO:0000313" key="2">
    <source>
        <dbReference type="EMBL" id="KAL3266615.1"/>
    </source>
</evidence>
<dbReference type="Proteomes" id="UP001516400">
    <property type="component" value="Unassembled WGS sequence"/>
</dbReference>
<sequence>MFVKNLLLLVILIGMQKPLSAFKLEPLYIDSKDCCETSEENNKMILVPVMEYKGSLKPEDMKKYIKQMFGCGKKNEYKI</sequence>
<dbReference type="AlphaFoldDB" id="A0ABD2MJW6"/>
<reference evidence="2 3" key="1">
    <citation type="journal article" date="2021" name="BMC Biol.">
        <title>Horizontally acquired antibacterial genes associated with adaptive radiation of ladybird beetles.</title>
        <authorList>
            <person name="Li H.S."/>
            <person name="Tang X.F."/>
            <person name="Huang Y.H."/>
            <person name="Xu Z.Y."/>
            <person name="Chen M.L."/>
            <person name="Du X.Y."/>
            <person name="Qiu B.Y."/>
            <person name="Chen P.T."/>
            <person name="Zhang W."/>
            <person name="Slipinski A."/>
            <person name="Escalona H.E."/>
            <person name="Waterhouse R.M."/>
            <person name="Zwick A."/>
            <person name="Pang H."/>
        </authorList>
    </citation>
    <scope>NUCLEOTIDE SEQUENCE [LARGE SCALE GENOMIC DNA]</scope>
    <source>
        <strain evidence="2">SYSU2018</strain>
    </source>
</reference>
<comment type="caution">
    <text evidence="2">The sequence shown here is derived from an EMBL/GenBank/DDBJ whole genome shotgun (WGS) entry which is preliminary data.</text>
</comment>
<evidence type="ECO:0000256" key="1">
    <source>
        <dbReference type="SAM" id="SignalP"/>
    </source>
</evidence>
<organism evidence="2 3">
    <name type="scientific">Cryptolaemus montrouzieri</name>
    <dbReference type="NCBI Taxonomy" id="559131"/>
    <lineage>
        <taxon>Eukaryota</taxon>
        <taxon>Metazoa</taxon>
        <taxon>Ecdysozoa</taxon>
        <taxon>Arthropoda</taxon>
        <taxon>Hexapoda</taxon>
        <taxon>Insecta</taxon>
        <taxon>Pterygota</taxon>
        <taxon>Neoptera</taxon>
        <taxon>Endopterygota</taxon>
        <taxon>Coleoptera</taxon>
        <taxon>Polyphaga</taxon>
        <taxon>Cucujiformia</taxon>
        <taxon>Coccinelloidea</taxon>
        <taxon>Coccinellidae</taxon>
        <taxon>Scymninae</taxon>
        <taxon>Scymnini</taxon>
        <taxon>Cryptolaemus</taxon>
    </lineage>
</organism>
<gene>
    <name evidence="2" type="ORF">HHI36_010779</name>
</gene>